<keyword evidence="1" id="KW-0418">Kinase</keyword>
<proteinExistence type="predicted"/>
<dbReference type="Proteomes" id="UP000325315">
    <property type="component" value="Unassembled WGS sequence"/>
</dbReference>
<keyword evidence="1" id="KW-0808">Transferase</keyword>
<evidence type="ECO:0000313" key="2">
    <source>
        <dbReference type="Proteomes" id="UP000325315"/>
    </source>
</evidence>
<accession>A0A5B6WZW3</accession>
<comment type="caution">
    <text evidence="1">The sequence shown here is derived from an EMBL/GenBank/DDBJ whole genome shotgun (WGS) entry which is preliminary data.</text>
</comment>
<dbReference type="OrthoDB" id="10488054at2759"/>
<keyword evidence="2" id="KW-1185">Reference proteome</keyword>
<protein>
    <submittedName>
        <fullName evidence="1">Inositol hexakisphosphate and diphosphoinositol-pentakisphosphate kinase 2</fullName>
    </submittedName>
</protein>
<evidence type="ECO:0000313" key="1">
    <source>
        <dbReference type="EMBL" id="KAA3487013.1"/>
    </source>
</evidence>
<gene>
    <name evidence="1" type="ORF">EPI10_030870</name>
</gene>
<name>A0A5B6WZW3_9ROSI</name>
<reference evidence="2" key="1">
    <citation type="journal article" date="2019" name="Plant Biotechnol. J.">
        <title>Genome sequencing of the Australian wild diploid species Gossypium australe highlights disease resistance and delayed gland morphogenesis.</title>
        <authorList>
            <person name="Cai Y."/>
            <person name="Cai X."/>
            <person name="Wang Q."/>
            <person name="Wang P."/>
            <person name="Zhang Y."/>
            <person name="Cai C."/>
            <person name="Xu Y."/>
            <person name="Wang K."/>
            <person name="Zhou Z."/>
            <person name="Wang C."/>
            <person name="Geng S."/>
            <person name="Li B."/>
            <person name="Dong Q."/>
            <person name="Hou Y."/>
            <person name="Wang H."/>
            <person name="Ai P."/>
            <person name="Liu Z."/>
            <person name="Yi F."/>
            <person name="Sun M."/>
            <person name="An G."/>
            <person name="Cheng J."/>
            <person name="Zhang Y."/>
            <person name="Shi Q."/>
            <person name="Xie Y."/>
            <person name="Shi X."/>
            <person name="Chang Y."/>
            <person name="Huang F."/>
            <person name="Chen Y."/>
            <person name="Hong S."/>
            <person name="Mi L."/>
            <person name="Sun Q."/>
            <person name="Zhang L."/>
            <person name="Zhou B."/>
            <person name="Peng R."/>
            <person name="Zhang X."/>
            <person name="Liu F."/>
        </authorList>
    </citation>
    <scope>NUCLEOTIDE SEQUENCE [LARGE SCALE GENOMIC DNA]</scope>
    <source>
        <strain evidence="2">cv. PA1801</strain>
    </source>
</reference>
<sequence>MKRDSFGYQFMKRDGDDHQIMKRDSFGSRTMKRDNFGYLITKRDVKTIVLLPRVNFEIDGTILAELRVKLIFHQQIRDAQTMDVKLGAKRKHVENGQLSGLSIIDDGILYF</sequence>
<dbReference type="AlphaFoldDB" id="A0A5B6WZW3"/>
<organism evidence="1 2">
    <name type="scientific">Gossypium australe</name>
    <dbReference type="NCBI Taxonomy" id="47621"/>
    <lineage>
        <taxon>Eukaryota</taxon>
        <taxon>Viridiplantae</taxon>
        <taxon>Streptophyta</taxon>
        <taxon>Embryophyta</taxon>
        <taxon>Tracheophyta</taxon>
        <taxon>Spermatophyta</taxon>
        <taxon>Magnoliopsida</taxon>
        <taxon>eudicotyledons</taxon>
        <taxon>Gunneridae</taxon>
        <taxon>Pentapetalae</taxon>
        <taxon>rosids</taxon>
        <taxon>malvids</taxon>
        <taxon>Malvales</taxon>
        <taxon>Malvaceae</taxon>
        <taxon>Malvoideae</taxon>
        <taxon>Gossypium</taxon>
    </lineage>
</organism>
<dbReference type="GO" id="GO:0016301">
    <property type="term" value="F:kinase activity"/>
    <property type="evidence" value="ECO:0007669"/>
    <property type="project" value="UniProtKB-KW"/>
</dbReference>
<dbReference type="EMBL" id="SMMG02000001">
    <property type="protein sequence ID" value="KAA3487013.1"/>
    <property type="molecule type" value="Genomic_DNA"/>
</dbReference>